<dbReference type="SUPFAM" id="SSF51735">
    <property type="entry name" value="NAD(P)-binding Rossmann-fold domains"/>
    <property type="match status" value="1"/>
</dbReference>
<evidence type="ECO:0000313" key="4">
    <source>
        <dbReference type="EMBL" id="KAK9748690.1"/>
    </source>
</evidence>
<feature type="domain" description="GFO/IDH/MocA-like oxidoreductase" evidence="3">
    <location>
        <begin position="154"/>
        <end position="269"/>
    </location>
</feature>
<dbReference type="PANTHER" id="PTHR46368:SF19">
    <property type="entry name" value="GFO_IDH_MOCA-LIKE OXIDOREDUCTASE N-TERMINAL DOMAIN-CONTAINING PROTEIN"/>
    <property type="match status" value="1"/>
</dbReference>
<dbReference type="InterPro" id="IPR055170">
    <property type="entry name" value="GFO_IDH_MocA-like_dom"/>
</dbReference>
<dbReference type="Gene3D" id="3.30.360.10">
    <property type="entry name" value="Dihydrodipicolinate Reductase, domain 2"/>
    <property type="match status" value="1"/>
</dbReference>
<gene>
    <name evidence="4" type="ORF">RND81_02G073900</name>
</gene>
<dbReference type="GO" id="GO:0000166">
    <property type="term" value="F:nucleotide binding"/>
    <property type="evidence" value="ECO:0007669"/>
    <property type="project" value="InterPro"/>
</dbReference>
<dbReference type="Gene3D" id="3.40.50.720">
    <property type="entry name" value="NAD(P)-binding Rossmann-like Domain"/>
    <property type="match status" value="1"/>
</dbReference>
<keyword evidence="5" id="KW-1185">Reference proteome</keyword>
<dbReference type="Pfam" id="PF01408">
    <property type="entry name" value="GFO_IDH_MocA"/>
    <property type="match status" value="1"/>
</dbReference>
<accession>A0AAW1MNA0</accession>
<feature type="domain" description="Gfo/Idh/MocA-like oxidoreductase N-terminal" evidence="2">
    <location>
        <begin position="16"/>
        <end position="135"/>
    </location>
</feature>
<name>A0AAW1MNA0_SAPOF</name>
<proteinExistence type="inferred from homology"/>
<dbReference type="Proteomes" id="UP001443914">
    <property type="component" value="Unassembled WGS sequence"/>
</dbReference>
<evidence type="ECO:0000259" key="2">
    <source>
        <dbReference type="Pfam" id="PF01408"/>
    </source>
</evidence>
<evidence type="ECO:0008006" key="6">
    <source>
        <dbReference type="Google" id="ProtNLM"/>
    </source>
</evidence>
<comment type="caution">
    <text evidence="4">The sequence shown here is derived from an EMBL/GenBank/DDBJ whole genome shotgun (WGS) entry which is preliminary data.</text>
</comment>
<dbReference type="PANTHER" id="PTHR46368">
    <property type="match status" value="1"/>
</dbReference>
<evidence type="ECO:0000259" key="3">
    <source>
        <dbReference type="Pfam" id="PF22725"/>
    </source>
</evidence>
<dbReference type="SUPFAM" id="SSF55347">
    <property type="entry name" value="Glyceraldehyde-3-phosphate dehydrogenase-like, C-terminal domain"/>
    <property type="match status" value="1"/>
</dbReference>
<protein>
    <recommendedName>
        <fullName evidence="6">Gfo/Idh/MocA-like oxidoreductase N-terminal domain-containing protein</fullName>
    </recommendedName>
</protein>
<dbReference type="AlphaFoldDB" id="A0AAW1MNA0"/>
<dbReference type="EMBL" id="JBDFQZ010000002">
    <property type="protein sequence ID" value="KAK9748690.1"/>
    <property type="molecule type" value="Genomic_DNA"/>
</dbReference>
<evidence type="ECO:0000256" key="1">
    <source>
        <dbReference type="ARBA" id="ARBA00010928"/>
    </source>
</evidence>
<comment type="similarity">
    <text evidence="1">Belongs to the Gfo/Idh/MocA family.</text>
</comment>
<organism evidence="4 5">
    <name type="scientific">Saponaria officinalis</name>
    <name type="common">Common soapwort</name>
    <name type="synonym">Lychnis saponaria</name>
    <dbReference type="NCBI Taxonomy" id="3572"/>
    <lineage>
        <taxon>Eukaryota</taxon>
        <taxon>Viridiplantae</taxon>
        <taxon>Streptophyta</taxon>
        <taxon>Embryophyta</taxon>
        <taxon>Tracheophyta</taxon>
        <taxon>Spermatophyta</taxon>
        <taxon>Magnoliopsida</taxon>
        <taxon>eudicotyledons</taxon>
        <taxon>Gunneridae</taxon>
        <taxon>Pentapetalae</taxon>
        <taxon>Caryophyllales</taxon>
        <taxon>Caryophyllaceae</taxon>
        <taxon>Caryophylleae</taxon>
        <taxon>Saponaria</taxon>
    </lineage>
</organism>
<dbReference type="InterPro" id="IPR000683">
    <property type="entry name" value="Gfo/Idh/MocA-like_OxRdtase_N"/>
</dbReference>
<sequence>MSDTTPTPSPPPPPPIRFGILGCAYIARKLSRAITLSPTATIHAVGSRSLTKAKSFAAANSLPATTKLYDSYDGVLNDADVDAVYIPLPTSLHFRWAVSAARKRKHVLLEKPTAVSAGELDEIVRVCEECGVQFMDGTMWMHHPRTAVMAEFLSDSQRFGLLKSVQTCYSFAADDDFLENDIRVRPDLDALGALGDLGWYCIRACLFAANYELPKFVTALRNPVKNKAGVILSCGASLHWEDGAVGTFNCSFLSNLTMETSVLGTKGTLHVSDFVIPYKEKSTSFSTLSEGRFTDMDLEWNQEPSVHIVETDLPQEALMVKEFSSLVDGIKRRGLSPDKKWPILSRKTQLVIDAVVTSIDRGFEPVEVLWDR</sequence>
<reference evidence="4" key="1">
    <citation type="submission" date="2024-03" db="EMBL/GenBank/DDBJ databases">
        <title>WGS assembly of Saponaria officinalis var. Norfolk2.</title>
        <authorList>
            <person name="Jenkins J."/>
            <person name="Shu S."/>
            <person name="Grimwood J."/>
            <person name="Barry K."/>
            <person name="Goodstein D."/>
            <person name="Schmutz J."/>
            <person name="Leebens-Mack J."/>
            <person name="Osbourn A."/>
        </authorList>
    </citation>
    <scope>NUCLEOTIDE SEQUENCE [LARGE SCALE GENOMIC DNA]</scope>
    <source>
        <strain evidence="4">JIC</strain>
    </source>
</reference>
<evidence type="ECO:0000313" key="5">
    <source>
        <dbReference type="Proteomes" id="UP001443914"/>
    </source>
</evidence>
<dbReference type="Pfam" id="PF22725">
    <property type="entry name" value="GFO_IDH_MocA_C3"/>
    <property type="match status" value="1"/>
</dbReference>
<dbReference type="InterPro" id="IPR036291">
    <property type="entry name" value="NAD(P)-bd_dom_sf"/>
</dbReference>